<organism evidence="2 3">
    <name type="scientific">Microbulbifer flavimaris</name>
    <dbReference type="NCBI Taxonomy" id="1781068"/>
    <lineage>
        <taxon>Bacteria</taxon>
        <taxon>Pseudomonadati</taxon>
        <taxon>Pseudomonadota</taxon>
        <taxon>Gammaproteobacteria</taxon>
        <taxon>Cellvibrionales</taxon>
        <taxon>Microbulbiferaceae</taxon>
        <taxon>Microbulbifer</taxon>
    </lineage>
</organism>
<feature type="domain" description="Phosphodiester glycosidase" evidence="1">
    <location>
        <begin position="74"/>
        <end position="275"/>
    </location>
</feature>
<dbReference type="InterPro" id="IPR018711">
    <property type="entry name" value="NAGPA"/>
</dbReference>
<dbReference type="Pfam" id="PF09992">
    <property type="entry name" value="NAGPA"/>
    <property type="match status" value="1"/>
</dbReference>
<sequence length="289" mass="31277">MAVIAFVVISALANNVAASDDKGGSDHPPLRVHKADGNSFFLSIPVEGSHLQIVPVLSDTARAMGEWAKIPAALAVVNGGFFSGDRALSFVAHRGQVLAENASSVNRGGTTYPVMRSAFWVDRSGQPKLGWIYHHPGESIPRQYRTPLPYSGSDDAPLTPPARANGRSLDLDWGIGGGPRLLKDGRPYLTFQEEIFWGSGLRLDDRRPRTAICITSKQHTLIYVTRSARLDELPDRLLQVGCVNAMNLDGGGSTALYVNGEKIFDQGRAVPAVLMLSKRSTGRKSTTER</sequence>
<protein>
    <recommendedName>
        <fullName evidence="1">Phosphodiester glycosidase domain-containing protein</fullName>
    </recommendedName>
</protein>
<accession>A0ABX4I0D2</accession>
<comment type="caution">
    <text evidence="2">The sequence shown here is derived from an EMBL/GenBank/DDBJ whole genome shotgun (WGS) entry which is preliminary data.</text>
</comment>
<proteinExistence type="predicted"/>
<reference evidence="2" key="1">
    <citation type="submission" date="2017-08" db="EMBL/GenBank/DDBJ databases">
        <title>Microbulbifer marisrubri sp. nov., a halophilic alphaproteobacterium isolated from marine sediment of the Yellow Sea, China.</title>
        <authorList>
            <person name="Zhang G."/>
            <person name="Xiong Q."/>
        </authorList>
    </citation>
    <scope>NUCLEOTIDE SEQUENCE [LARGE SCALE GENOMIC DNA]</scope>
    <source>
        <strain evidence="2">WRN-8</strain>
    </source>
</reference>
<name>A0ABX4I0D2_9GAMM</name>
<dbReference type="PANTHER" id="PTHR40446">
    <property type="entry name" value="N-ACETYLGLUCOSAMINE-1-PHOSPHODIESTER ALPHA-N-ACETYLGLUCOSAMINIDASE"/>
    <property type="match status" value="1"/>
</dbReference>
<dbReference type="Proteomes" id="UP000218427">
    <property type="component" value="Unassembled WGS sequence"/>
</dbReference>
<evidence type="ECO:0000313" key="3">
    <source>
        <dbReference type="Proteomes" id="UP000218427"/>
    </source>
</evidence>
<evidence type="ECO:0000259" key="1">
    <source>
        <dbReference type="Pfam" id="PF09992"/>
    </source>
</evidence>
<evidence type="ECO:0000313" key="2">
    <source>
        <dbReference type="EMBL" id="PCO05870.1"/>
    </source>
</evidence>
<keyword evidence="3" id="KW-1185">Reference proteome</keyword>
<dbReference type="PANTHER" id="PTHR40446:SF2">
    <property type="entry name" value="N-ACETYLGLUCOSAMINE-1-PHOSPHODIESTER ALPHA-N-ACETYLGLUCOSAMINIDASE"/>
    <property type="match status" value="1"/>
</dbReference>
<gene>
    <name evidence="2" type="ORF">AWR36_007665</name>
</gene>
<dbReference type="EMBL" id="LRFG02000002">
    <property type="protein sequence ID" value="PCO05870.1"/>
    <property type="molecule type" value="Genomic_DNA"/>
</dbReference>